<dbReference type="CDD" id="cd03047">
    <property type="entry name" value="GST_N_2"/>
    <property type="match status" value="1"/>
</dbReference>
<dbReference type="AlphaFoldDB" id="A0A0D5XW51"/>
<comment type="similarity">
    <text evidence="1">Belongs to the GST superfamily.</text>
</comment>
<dbReference type="EMBL" id="CP011110">
    <property type="protein sequence ID" value="AKA23060.1"/>
    <property type="molecule type" value="Genomic_DNA"/>
</dbReference>
<dbReference type="RefSeq" id="WP_045881719.1">
    <property type="nucleotide sequence ID" value="NZ_CP011110.1"/>
</dbReference>
<evidence type="ECO:0000313" key="6">
    <source>
        <dbReference type="Proteomes" id="UP000032748"/>
    </source>
</evidence>
<dbReference type="Gene3D" id="1.20.1050.10">
    <property type="match status" value="1"/>
</dbReference>
<sequence length="209" mass="23556">MGTLKILGRASSINVRKVLWTCEELGLPYEREDWGNGFRSTHSPEFLQLNPNAQVPVLIDDAGVLWESNSICRYLTSKVPGQALLPDAPRARALVEQWMDWQATELNPSWGYAFHALVRRNPDYQDPQRIAAGVRAWNDKMALLEQQLAQTGAYVLGDRFTLADIVLGLSVHRWAAAPLEHPHYPAVAAYYERLSQRPGFLLHGRNGEP</sequence>
<name>A0A0D5XW51_9PSED</name>
<organism evidence="5 6">
    <name type="scientific">Pseudomonas chlororaphis</name>
    <dbReference type="NCBI Taxonomy" id="587753"/>
    <lineage>
        <taxon>Bacteria</taxon>
        <taxon>Pseudomonadati</taxon>
        <taxon>Pseudomonadota</taxon>
        <taxon>Gammaproteobacteria</taxon>
        <taxon>Pseudomonadales</taxon>
        <taxon>Pseudomonadaceae</taxon>
        <taxon>Pseudomonas</taxon>
    </lineage>
</organism>
<dbReference type="PROSITE" id="PS50404">
    <property type="entry name" value="GST_NTER"/>
    <property type="match status" value="1"/>
</dbReference>
<dbReference type="InterPro" id="IPR040079">
    <property type="entry name" value="Glutathione_S-Trfase"/>
</dbReference>
<proteinExistence type="inferred from homology"/>
<dbReference type="CDD" id="cd03180">
    <property type="entry name" value="GST_C_2"/>
    <property type="match status" value="1"/>
</dbReference>
<dbReference type="InterPro" id="IPR010987">
    <property type="entry name" value="Glutathione-S-Trfase_C-like"/>
</dbReference>
<feature type="domain" description="GST N-terminal" evidence="3">
    <location>
        <begin position="2"/>
        <end position="83"/>
    </location>
</feature>
<dbReference type="GO" id="GO:0016740">
    <property type="term" value="F:transferase activity"/>
    <property type="evidence" value="ECO:0007669"/>
    <property type="project" value="UniProtKB-KW"/>
</dbReference>
<dbReference type="PANTHER" id="PTHR44051">
    <property type="entry name" value="GLUTATHIONE S-TRANSFERASE-RELATED"/>
    <property type="match status" value="1"/>
</dbReference>
<evidence type="ECO:0000313" key="5">
    <source>
        <dbReference type="EMBL" id="AKA23060.1"/>
    </source>
</evidence>
<protein>
    <submittedName>
        <fullName evidence="5">Glutathione S-transferase</fullName>
    </submittedName>
</protein>
<dbReference type="SFLD" id="SFLDS00019">
    <property type="entry name" value="Glutathione_Transferase_(cytos"/>
    <property type="match status" value="1"/>
</dbReference>
<evidence type="ECO:0000259" key="3">
    <source>
        <dbReference type="PROSITE" id="PS50404"/>
    </source>
</evidence>
<feature type="domain" description="GST C-terminal" evidence="4">
    <location>
        <begin position="88"/>
        <end position="209"/>
    </location>
</feature>
<keyword evidence="2 5" id="KW-0808">Transferase</keyword>
<dbReference type="FunFam" id="3.40.30.10:FF:000039">
    <property type="entry name" value="Glutathione S-transferase domain"/>
    <property type="match status" value="1"/>
</dbReference>
<dbReference type="SUPFAM" id="SSF52833">
    <property type="entry name" value="Thioredoxin-like"/>
    <property type="match status" value="1"/>
</dbReference>
<evidence type="ECO:0000259" key="4">
    <source>
        <dbReference type="PROSITE" id="PS50405"/>
    </source>
</evidence>
<dbReference type="PATRIC" id="fig|587753.10.peg.1594"/>
<dbReference type="SFLD" id="SFLDG00358">
    <property type="entry name" value="Main_(cytGST)"/>
    <property type="match status" value="1"/>
</dbReference>
<dbReference type="Pfam" id="PF13409">
    <property type="entry name" value="GST_N_2"/>
    <property type="match status" value="1"/>
</dbReference>
<dbReference type="InterPro" id="IPR004045">
    <property type="entry name" value="Glutathione_S-Trfase_N"/>
</dbReference>
<dbReference type="KEGG" id="pcz:PCL1606_16050"/>
<evidence type="ECO:0000256" key="2">
    <source>
        <dbReference type="ARBA" id="ARBA00022679"/>
    </source>
</evidence>
<dbReference type="PANTHER" id="PTHR44051:SF19">
    <property type="entry name" value="DISULFIDE-BOND OXIDOREDUCTASE YFCG"/>
    <property type="match status" value="1"/>
</dbReference>
<dbReference type="SUPFAM" id="SSF47616">
    <property type="entry name" value="GST C-terminal domain-like"/>
    <property type="match status" value="1"/>
</dbReference>
<dbReference type="Gene3D" id="3.40.30.10">
    <property type="entry name" value="Glutaredoxin"/>
    <property type="match status" value="1"/>
</dbReference>
<evidence type="ECO:0000256" key="1">
    <source>
        <dbReference type="ARBA" id="ARBA00007409"/>
    </source>
</evidence>
<gene>
    <name evidence="5" type="ORF">PCL1606_16050</name>
</gene>
<dbReference type="Proteomes" id="UP000032748">
    <property type="component" value="Chromosome"/>
</dbReference>
<dbReference type="Pfam" id="PF13410">
    <property type="entry name" value="GST_C_2"/>
    <property type="match status" value="1"/>
</dbReference>
<dbReference type="OrthoDB" id="5958450at2"/>
<reference evidence="5 6" key="1">
    <citation type="journal article" date="2015" name="Mol. Plant Microbe Interact.">
        <title>Comparative Genomic Analysis of Pseudomonas chlororaphis PCL1606 Reveals New Insight into Antifungal Compounds Involved in Biocontrol.</title>
        <authorList>
            <person name="Calderon C.E."/>
            <person name="Ramos C."/>
            <person name="de Vicente A."/>
            <person name="Cazorla F.M."/>
        </authorList>
    </citation>
    <scope>NUCLEOTIDE SEQUENCE [LARGE SCALE GENOMIC DNA]</scope>
    <source>
        <strain evidence="5 6">PCL1606</strain>
    </source>
</reference>
<accession>A0A0D5XW51</accession>
<dbReference type="InterPro" id="IPR036249">
    <property type="entry name" value="Thioredoxin-like_sf"/>
</dbReference>
<dbReference type="PROSITE" id="PS50405">
    <property type="entry name" value="GST_CTER"/>
    <property type="match status" value="1"/>
</dbReference>
<dbReference type="InterPro" id="IPR036282">
    <property type="entry name" value="Glutathione-S-Trfase_C_sf"/>
</dbReference>
<dbReference type="SFLD" id="SFLDG01150">
    <property type="entry name" value="Main.1:_Beta-like"/>
    <property type="match status" value="1"/>
</dbReference>